<dbReference type="EMBL" id="OZ034822">
    <property type="protein sequence ID" value="CAL1414917.1"/>
    <property type="molecule type" value="Genomic_DNA"/>
</dbReference>
<comment type="subcellular location">
    <subcellularLocation>
        <location evidence="1 6">Secreted</location>
    </subcellularLocation>
</comment>
<evidence type="ECO:0000313" key="7">
    <source>
        <dbReference type="EMBL" id="CAL1414917.1"/>
    </source>
</evidence>
<evidence type="ECO:0000256" key="2">
    <source>
        <dbReference type="ARBA" id="ARBA00005581"/>
    </source>
</evidence>
<dbReference type="InterPro" id="IPR010264">
    <property type="entry name" value="Self-incomp_S1"/>
</dbReference>
<dbReference type="GO" id="GO:0060320">
    <property type="term" value="P:rejection of self pollen"/>
    <property type="evidence" value="ECO:0007669"/>
    <property type="project" value="UniProtKB-KW"/>
</dbReference>
<dbReference type="PANTHER" id="PTHR31232">
    <property type="match status" value="1"/>
</dbReference>
<evidence type="ECO:0000256" key="5">
    <source>
        <dbReference type="ARBA" id="ARBA00022729"/>
    </source>
</evidence>
<evidence type="ECO:0000256" key="1">
    <source>
        <dbReference type="ARBA" id="ARBA00004613"/>
    </source>
</evidence>
<dbReference type="AlphaFoldDB" id="A0AAV2GWL1"/>
<evidence type="ECO:0000256" key="4">
    <source>
        <dbReference type="ARBA" id="ARBA00022525"/>
    </source>
</evidence>
<accession>A0AAV2GWL1</accession>
<proteinExistence type="inferred from homology"/>
<evidence type="ECO:0000313" key="8">
    <source>
        <dbReference type="Proteomes" id="UP001497516"/>
    </source>
</evidence>
<dbReference type="GO" id="GO:0005576">
    <property type="term" value="C:extracellular region"/>
    <property type="evidence" value="ECO:0007669"/>
    <property type="project" value="UniProtKB-SubCell"/>
</dbReference>
<keyword evidence="4 6" id="KW-0964">Secreted</keyword>
<evidence type="ECO:0000256" key="6">
    <source>
        <dbReference type="RuleBase" id="RU367044"/>
    </source>
</evidence>
<dbReference type="Proteomes" id="UP001497516">
    <property type="component" value="Chromosome 9"/>
</dbReference>
<protein>
    <recommendedName>
        <fullName evidence="6">S-protein homolog</fullName>
    </recommendedName>
</protein>
<sequence length="139" mass="15702">MAVHKSLLRPAAAVLATAIIFMARPSIQDISVSVTNELPDKLLLVHCRSKDDDLEARAVAPAGGSFEWSFEPSWLGGTLFWCSLAVEDKRLSFVAYDQGDLYTEYWYVHEDGVYGQNRHANTTFYEAPWRRVSSRQLFG</sequence>
<dbReference type="PANTHER" id="PTHR31232:SF18">
    <property type="entry name" value="S-PROTEIN HOMOLOG"/>
    <property type="match status" value="1"/>
</dbReference>
<comment type="similarity">
    <text evidence="2 6">Belongs to the plant self-incompatibility (S1) protein family.</text>
</comment>
<reference evidence="7 8" key="1">
    <citation type="submission" date="2024-04" db="EMBL/GenBank/DDBJ databases">
        <authorList>
            <person name="Fracassetti M."/>
        </authorList>
    </citation>
    <scope>NUCLEOTIDE SEQUENCE [LARGE SCALE GENOMIC DNA]</scope>
</reference>
<keyword evidence="8" id="KW-1185">Reference proteome</keyword>
<dbReference type="Pfam" id="PF05938">
    <property type="entry name" value="Self-incomp_S1"/>
    <property type="match status" value="1"/>
</dbReference>
<gene>
    <name evidence="7" type="ORF">LTRI10_LOCUS54049</name>
</gene>
<keyword evidence="5" id="KW-0732">Signal</keyword>
<name>A0AAV2GWL1_9ROSI</name>
<evidence type="ECO:0000256" key="3">
    <source>
        <dbReference type="ARBA" id="ARBA00022471"/>
    </source>
</evidence>
<organism evidence="7 8">
    <name type="scientific">Linum trigynum</name>
    <dbReference type="NCBI Taxonomy" id="586398"/>
    <lineage>
        <taxon>Eukaryota</taxon>
        <taxon>Viridiplantae</taxon>
        <taxon>Streptophyta</taxon>
        <taxon>Embryophyta</taxon>
        <taxon>Tracheophyta</taxon>
        <taxon>Spermatophyta</taxon>
        <taxon>Magnoliopsida</taxon>
        <taxon>eudicotyledons</taxon>
        <taxon>Gunneridae</taxon>
        <taxon>Pentapetalae</taxon>
        <taxon>rosids</taxon>
        <taxon>fabids</taxon>
        <taxon>Malpighiales</taxon>
        <taxon>Linaceae</taxon>
        <taxon>Linum</taxon>
    </lineage>
</organism>
<keyword evidence="3 6" id="KW-0713">Self-incompatibility</keyword>